<dbReference type="Proteomes" id="UP000823775">
    <property type="component" value="Unassembled WGS sequence"/>
</dbReference>
<evidence type="ECO:0000313" key="1">
    <source>
        <dbReference type="EMBL" id="MCD9642311.1"/>
    </source>
</evidence>
<reference evidence="1 2" key="1">
    <citation type="journal article" date="2021" name="BMC Genomics">
        <title>Datura genome reveals duplications of psychoactive alkaloid biosynthetic genes and high mutation rate following tissue culture.</title>
        <authorList>
            <person name="Rajewski A."/>
            <person name="Carter-House D."/>
            <person name="Stajich J."/>
            <person name="Litt A."/>
        </authorList>
    </citation>
    <scope>NUCLEOTIDE SEQUENCE [LARGE SCALE GENOMIC DNA]</scope>
    <source>
        <strain evidence="1">AR-01</strain>
    </source>
</reference>
<organism evidence="1 2">
    <name type="scientific">Datura stramonium</name>
    <name type="common">Jimsonweed</name>
    <name type="synonym">Common thornapple</name>
    <dbReference type="NCBI Taxonomy" id="4076"/>
    <lineage>
        <taxon>Eukaryota</taxon>
        <taxon>Viridiplantae</taxon>
        <taxon>Streptophyta</taxon>
        <taxon>Embryophyta</taxon>
        <taxon>Tracheophyta</taxon>
        <taxon>Spermatophyta</taxon>
        <taxon>Magnoliopsida</taxon>
        <taxon>eudicotyledons</taxon>
        <taxon>Gunneridae</taxon>
        <taxon>Pentapetalae</taxon>
        <taxon>asterids</taxon>
        <taxon>lamiids</taxon>
        <taxon>Solanales</taxon>
        <taxon>Solanaceae</taxon>
        <taxon>Solanoideae</taxon>
        <taxon>Datureae</taxon>
        <taxon>Datura</taxon>
    </lineage>
</organism>
<keyword evidence="2" id="KW-1185">Reference proteome</keyword>
<protein>
    <submittedName>
        <fullName evidence="1">Uncharacterized protein</fullName>
    </submittedName>
</protein>
<name>A0ABS8V568_DATST</name>
<comment type="caution">
    <text evidence="1">The sequence shown here is derived from an EMBL/GenBank/DDBJ whole genome shotgun (WGS) entry which is preliminary data.</text>
</comment>
<evidence type="ECO:0000313" key="2">
    <source>
        <dbReference type="Proteomes" id="UP000823775"/>
    </source>
</evidence>
<accession>A0ABS8V568</accession>
<gene>
    <name evidence="1" type="ORF">HAX54_029022</name>
</gene>
<sequence>LCVMECIAPICLRDTEASRRHSGNQNSRQTEAVRVRTVSRCLCSALGPWHAMVAQPACRGTFPTHRWAISRTLLADVRVLLPIPCLHFTNSLSSSSNSL</sequence>
<proteinExistence type="predicted"/>
<dbReference type="EMBL" id="JACEIK010003581">
    <property type="protein sequence ID" value="MCD9642311.1"/>
    <property type="molecule type" value="Genomic_DNA"/>
</dbReference>
<feature type="non-terminal residue" evidence="1">
    <location>
        <position position="1"/>
    </location>
</feature>